<dbReference type="AlphaFoldDB" id="A0A6J5G9I3"/>
<accession>A0A6J5G9I3</accession>
<dbReference type="EMBL" id="CADIKI010000010">
    <property type="protein sequence ID" value="CAB3794558.1"/>
    <property type="molecule type" value="Genomic_DNA"/>
</dbReference>
<evidence type="ECO:0000313" key="2">
    <source>
        <dbReference type="Proteomes" id="UP000494252"/>
    </source>
</evidence>
<dbReference type="Proteomes" id="UP000494252">
    <property type="component" value="Unassembled WGS sequence"/>
</dbReference>
<evidence type="ECO:0000313" key="1">
    <source>
        <dbReference type="EMBL" id="CAB3794558.1"/>
    </source>
</evidence>
<gene>
    <name evidence="1" type="ORF">LMG27177_03659</name>
</gene>
<protein>
    <submittedName>
        <fullName evidence="1">Uncharacterized protein</fullName>
    </submittedName>
</protein>
<sequence length="79" mass="8734">MDGFVRHQIEGASVDIDVIPATPRGYCARFRIFRDASDNSEWHRVYVSGSVFDTAEQAEEAARSMALERVLAGAAKPHP</sequence>
<dbReference type="RefSeq" id="WP_175161751.1">
    <property type="nucleotide sequence ID" value="NZ_CADIKI010000010.1"/>
</dbReference>
<organism evidence="1 2">
    <name type="scientific">Paraburkholderia fynbosensis</name>
    <dbReference type="NCBI Taxonomy" id="1200993"/>
    <lineage>
        <taxon>Bacteria</taxon>
        <taxon>Pseudomonadati</taxon>
        <taxon>Pseudomonadota</taxon>
        <taxon>Betaproteobacteria</taxon>
        <taxon>Burkholderiales</taxon>
        <taxon>Burkholderiaceae</taxon>
        <taxon>Paraburkholderia</taxon>
    </lineage>
</organism>
<keyword evidence="2" id="KW-1185">Reference proteome</keyword>
<proteinExistence type="predicted"/>
<name>A0A6J5G9I3_9BURK</name>
<reference evidence="1 2" key="1">
    <citation type="submission" date="2020-04" db="EMBL/GenBank/DDBJ databases">
        <authorList>
            <person name="De Canck E."/>
        </authorList>
    </citation>
    <scope>NUCLEOTIDE SEQUENCE [LARGE SCALE GENOMIC DNA]</scope>
    <source>
        <strain evidence="1 2">LMG 27177</strain>
    </source>
</reference>